<sequence>MQLVNVFGWMLSVAGTAWLLIAVTPRLGLARTLKWAGGAIAAVWLITSTIIVAMWLTGLDPPEWFGTRLFQLVFAAVIAGILSAGNLVFHGMVDTIIAFHEAHNAQNLERFPISFLIRHRRLLKRCATVLWCLGAGLMFYGVWTDVKV</sequence>
<organism evidence="1 2">
    <name type="scientific">Sphingomonas desiccabilis</name>
    <dbReference type="NCBI Taxonomy" id="429134"/>
    <lineage>
        <taxon>Bacteria</taxon>
        <taxon>Pseudomonadati</taxon>
        <taxon>Pseudomonadota</taxon>
        <taxon>Alphaproteobacteria</taxon>
        <taxon>Sphingomonadales</taxon>
        <taxon>Sphingomonadaceae</taxon>
        <taxon>Sphingomonas</taxon>
    </lineage>
</organism>
<proteinExistence type="predicted"/>
<dbReference type="Proteomes" id="UP000292347">
    <property type="component" value="Unassembled WGS sequence"/>
</dbReference>
<gene>
    <name evidence="1" type="ORF">EO081_16155</name>
</gene>
<accession>A0A4Q2IKZ8</accession>
<evidence type="ECO:0000313" key="2">
    <source>
        <dbReference type="Proteomes" id="UP000292347"/>
    </source>
</evidence>
<comment type="caution">
    <text evidence="1">The sequence shown here is derived from an EMBL/GenBank/DDBJ whole genome shotgun (WGS) entry which is preliminary data.</text>
</comment>
<dbReference type="EMBL" id="SDPT01000004">
    <property type="protein sequence ID" value="RXZ29877.1"/>
    <property type="molecule type" value="Genomic_DNA"/>
</dbReference>
<dbReference type="OrthoDB" id="6565588at2"/>
<keyword evidence="2" id="KW-1185">Reference proteome</keyword>
<protein>
    <submittedName>
        <fullName evidence="1">Uncharacterized protein</fullName>
    </submittedName>
</protein>
<evidence type="ECO:0000313" key="1">
    <source>
        <dbReference type="EMBL" id="RXZ29877.1"/>
    </source>
</evidence>
<dbReference type="RefSeq" id="WP_129343449.1">
    <property type="nucleotide sequence ID" value="NZ_JACIDD010000004.1"/>
</dbReference>
<name>A0A4Q2IKZ8_9SPHN</name>
<reference evidence="1 2" key="1">
    <citation type="submission" date="2019-01" db="EMBL/GenBank/DDBJ databases">
        <title>Sphingomonas mucosissima sp. nov. and Sphingomonas desiccabilis sp. nov., from biological soil crusts in the Colorado Plateau, USA.</title>
        <authorList>
            <person name="Zhu D."/>
        </authorList>
    </citation>
    <scope>NUCLEOTIDE SEQUENCE [LARGE SCALE GENOMIC DNA]</scope>
    <source>
        <strain evidence="1 2">CP1D</strain>
    </source>
</reference>
<dbReference type="AlphaFoldDB" id="A0A4Q2IKZ8"/>